<comment type="caution">
    <text evidence="3">The sequence shown here is derived from an EMBL/GenBank/DDBJ whole genome shotgun (WGS) entry which is preliminary data.</text>
</comment>
<keyword evidence="3" id="KW-0378">Hydrolase</keyword>
<accession>A0A443S7U0</accession>
<dbReference type="GO" id="GO:0016020">
    <property type="term" value="C:membrane"/>
    <property type="evidence" value="ECO:0007669"/>
    <property type="project" value="TreeGrafter"/>
</dbReference>
<dbReference type="Gene3D" id="1.25.50.20">
    <property type="match status" value="1"/>
</dbReference>
<reference evidence="3 4" key="1">
    <citation type="journal article" date="2018" name="Gigascience">
        <title>Genomes of trombidid mites reveal novel predicted allergens and laterally-transferred genes associated with secondary metabolism.</title>
        <authorList>
            <person name="Dong X."/>
            <person name="Chaisiri K."/>
            <person name="Xia D."/>
            <person name="Armstrong S.D."/>
            <person name="Fang Y."/>
            <person name="Donnelly M.J."/>
            <person name="Kadowaki T."/>
            <person name="McGarry J.W."/>
            <person name="Darby A.C."/>
            <person name="Makepeace B.L."/>
        </authorList>
    </citation>
    <scope>NUCLEOTIDE SEQUENCE [LARGE SCALE GENOMIC DNA]</scope>
    <source>
        <strain evidence="3">UoL-UT</strain>
    </source>
</reference>
<dbReference type="AlphaFoldDB" id="A0A443S7U0"/>
<dbReference type="GO" id="GO:0042277">
    <property type="term" value="F:peptide binding"/>
    <property type="evidence" value="ECO:0007669"/>
    <property type="project" value="TreeGrafter"/>
</dbReference>
<name>A0A443S7U0_9ACAR</name>
<dbReference type="GO" id="GO:0006508">
    <property type="term" value="P:proteolysis"/>
    <property type="evidence" value="ECO:0007669"/>
    <property type="project" value="TreeGrafter"/>
</dbReference>
<dbReference type="InterPro" id="IPR024571">
    <property type="entry name" value="ERAP1-like_C_dom"/>
</dbReference>
<dbReference type="PANTHER" id="PTHR11533">
    <property type="entry name" value="PROTEASE M1 ZINC METALLOPROTEASE"/>
    <property type="match status" value="1"/>
</dbReference>
<feature type="domain" description="ERAP1-like C-terminal" evidence="2">
    <location>
        <begin position="2"/>
        <end position="248"/>
    </location>
</feature>
<dbReference type="GO" id="GO:0008270">
    <property type="term" value="F:zinc ion binding"/>
    <property type="evidence" value="ECO:0007669"/>
    <property type="project" value="TreeGrafter"/>
</dbReference>
<organism evidence="3 4">
    <name type="scientific">Leptotrombidium deliense</name>
    <dbReference type="NCBI Taxonomy" id="299467"/>
    <lineage>
        <taxon>Eukaryota</taxon>
        <taxon>Metazoa</taxon>
        <taxon>Ecdysozoa</taxon>
        <taxon>Arthropoda</taxon>
        <taxon>Chelicerata</taxon>
        <taxon>Arachnida</taxon>
        <taxon>Acari</taxon>
        <taxon>Acariformes</taxon>
        <taxon>Trombidiformes</taxon>
        <taxon>Prostigmata</taxon>
        <taxon>Anystina</taxon>
        <taxon>Parasitengona</taxon>
        <taxon>Trombiculoidea</taxon>
        <taxon>Trombiculidae</taxon>
        <taxon>Leptotrombidium</taxon>
    </lineage>
</organism>
<evidence type="ECO:0000259" key="2">
    <source>
        <dbReference type="Pfam" id="PF11838"/>
    </source>
</evidence>
<protein>
    <submittedName>
        <fullName evidence="3">Puromycin-sensitive aminopeptidase-like isoform X2</fullName>
    </submittedName>
</protein>
<keyword evidence="3" id="KW-0031">Aminopeptidase</keyword>
<comment type="similarity">
    <text evidence="1">Belongs to the peptidase M1 family.</text>
</comment>
<keyword evidence="3" id="KW-0645">Protease</keyword>
<feature type="non-terminal residue" evidence="3">
    <location>
        <position position="1"/>
    </location>
</feature>
<gene>
    <name evidence="3" type="ORF">B4U80_10683</name>
</gene>
<dbReference type="Proteomes" id="UP000288716">
    <property type="component" value="Unassembled WGS sequence"/>
</dbReference>
<dbReference type="GO" id="GO:0005737">
    <property type="term" value="C:cytoplasm"/>
    <property type="evidence" value="ECO:0007669"/>
    <property type="project" value="TreeGrafter"/>
</dbReference>
<dbReference type="GO" id="GO:0070006">
    <property type="term" value="F:metalloaminopeptidase activity"/>
    <property type="evidence" value="ECO:0007669"/>
    <property type="project" value="TreeGrafter"/>
</dbReference>
<dbReference type="FunFam" id="1.25.50.20:FF:000002">
    <property type="entry name" value="Aminopeptidase"/>
    <property type="match status" value="1"/>
</dbReference>
<dbReference type="GO" id="GO:0043171">
    <property type="term" value="P:peptide catabolic process"/>
    <property type="evidence" value="ECO:0007669"/>
    <property type="project" value="TreeGrafter"/>
</dbReference>
<dbReference type="VEuPathDB" id="VectorBase:LDEU008497"/>
<keyword evidence="4" id="KW-1185">Reference proteome</keyword>
<dbReference type="Pfam" id="PF11838">
    <property type="entry name" value="ERAP1_C"/>
    <property type="match status" value="1"/>
</dbReference>
<sequence>IDEDSYAVWDSINDSLAQLSSLLSHTELQNSFHKFGRNLMTKISAKLGWNVIENESHLDTMLRAIVIGRLVNFNNEATISEAKRLFDAHVNGTCVVPADIRASVYRAAAINADDKTFETLLSIYRKTDLQEEKNRVTAAMAFVKDPLKIQKVLEFSLSNEVRSQDAVHVISYVAATKDGCEPAWKFFQDNFKELHRRYEGGFLMCLLVENITKSFSSHEKALEVERFFAQNPVPSADRPLQQSLEFIRLKADWLNRDSAAIKSFLETYNV</sequence>
<evidence type="ECO:0000313" key="4">
    <source>
        <dbReference type="Proteomes" id="UP000288716"/>
    </source>
</evidence>
<evidence type="ECO:0000313" key="3">
    <source>
        <dbReference type="EMBL" id="RWS23544.1"/>
    </source>
</evidence>
<dbReference type="PANTHER" id="PTHR11533:SF174">
    <property type="entry name" value="PUROMYCIN-SENSITIVE AMINOPEPTIDASE-RELATED"/>
    <property type="match status" value="1"/>
</dbReference>
<proteinExistence type="inferred from homology"/>
<dbReference type="InterPro" id="IPR050344">
    <property type="entry name" value="Peptidase_M1_aminopeptidases"/>
</dbReference>
<dbReference type="GO" id="GO:0005615">
    <property type="term" value="C:extracellular space"/>
    <property type="evidence" value="ECO:0007669"/>
    <property type="project" value="TreeGrafter"/>
</dbReference>
<dbReference type="STRING" id="299467.A0A443S7U0"/>
<dbReference type="EMBL" id="NCKV01006275">
    <property type="protein sequence ID" value="RWS23544.1"/>
    <property type="molecule type" value="Genomic_DNA"/>
</dbReference>
<evidence type="ECO:0000256" key="1">
    <source>
        <dbReference type="ARBA" id="ARBA00010136"/>
    </source>
</evidence>
<dbReference type="OrthoDB" id="275509at2759"/>